<comment type="subcellular location">
    <subcellularLocation>
        <location evidence="1">Cytoplasm</location>
        <location evidence="1">Cytoskeleton</location>
        <location evidence="1">Cilium basal body</location>
    </subcellularLocation>
</comment>
<dbReference type="GO" id="GO:0036038">
    <property type="term" value="C:MKS complex"/>
    <property type="evidence" value="ECO:0007669"/>
    <property type="project" value="TreeGrafter"/>
</dbReference>
<dbReference type="PANTHER" id="PTHR12968:SF4">
    <property type="entry name" value="TECTONIC-LIKE COMPLEX MEMBER MKS1"/>
    <property type="match status" value="1"/>
</dbReference>
<keyword evidence="5" id="KW-0966">Cell projection</keyword>
<keyword evidence="2" id="KW-0963">Cytoplasm</keyword>
<reference evidence="7 8" key="1">
    <citation type="journal article" date="2017" name="PLoS Biol.">
        <title>The sea cucumber genome provides insights into morphological evolution and visceral regeneration.</title>
        <authorList>
            <person name="Zhang X."/>
            <person name="Sun L."/>
            <person name="Yuan J."/>
            <person name="Sun Y."/>
            <person name="Gao Y."/>
            <person name="Zhang L."/>
            <person name="Li S."/>
            <person name="Dai H."/>
            <person name="Hamel J.F."/>
            <person name="Liu C."/>
            <person name="Yu Y."/>
            <person name="Liu S."/>
            <person name="Lin W."/>
            <person name="Guo K."/>
            <person name="Jin S."/>
            <person name="Xu P."/>
            <person name="Storey K.B."/>
            <person name="Huan P."/>
            <person name="Zhang T."/>
            <person name="Zhou Y."/>
            <person name="Zhang J."/>
            <person name="Lin C."/>
            <person name="Li X."/>
            <person name="Xing L."/>
            <person name="Huo D."/>
            <person name="Sun M."/>
            <person name="Wang L."/>
            <person name="Mercier A."/>
            <person name="Li F."/>
            <person name="Yang H."/>
            <person name="Xiang J."/>
        </authorList>
    </citation>
    <scope>NUCLEOTIDE SEQUENCE [LARGE SCALE GENOMIC DNA]</scope>
    <source>
        <strain evidence="7">Shaxun</strain>
        <tissue evidence="7">Muscle</tissue>
    </source>
</reference>
<dbReference type="EMBL" id="MRZV01000273">
    <property type="protein sequence ID" value="PIK53819.1"/>
    <property type="molecule type" value="Genomic_DNA"/>
</dbReference>
<comment type="caution">
    <text evidence="7">The sequence shown here is derived from an EMBL/GenBank/DDBJ whole genome shotgun (WGS) entry which is preliminary data.</text>
</comment>
<evidence type="ECO:0000256" key="3">
    <source>
        <dbReference type="ARBA" id="ARBA00022794"/>
    </source>
</evidence>
<dbReference type="PROSITE" id="PS51381">
    <property type="entry name" value="C2_B9"/>
    <property type="match status" value="1"/>
</dbReference>
<dbReference type="AlphaFoldDB" id="A0A2G8L0N2"/>
<gene>
    <name evidence="7" type="ORF">BSL78_09313</name>
</gene>
<evidence type="ECO:0000256" key="6">
    <source>
        <dbReference type="SAM" id="MobiDB-lite"/>
    </source>
</evidence>
<protein>
    <submittedName>
        <fullName evidence="7">Meckel syndrome type 1 protein</fullName>
    </submittedName>
</protein>
<evidence type="ECO:0000256" key="4">
    <source>
        <dbReference type="ARBA" id="ARBA00023212"/>
    </source>
</evidence>
<keyword evidence="3" id="KW-0970">Cilium biogenesis/degradation</keyword>
<keyword evidence="8" id="KW-1185">Reference proteome</keyword>
<evidence type="ECO:0000256" key="1">
    <source>
        <dbReference type="ARBA" id="ARBA00004120"/>
    </source>
</evidence>
<proteinExistence type="predicted"/>
<keyword evidence="4" id="KW-0206">Cytoskeleton</keyword>
<evidence type="ECO:0000256" key="2">
    <source>
        <dbReference type="ARBA" id="ARBA00022490"/>
    </source>
</evidence>
<evidence type="ECO:0000313" key="8">
    <source>
        <dbReference type="Proteomes" id="UP000230750"/>
    </source>
</evidence>
<evidence type="ECO:0000256" key="5">
    <source>
        <dbReference type="ARBA" id="ARBA00023273"/>
    </source>
</evidence>
<dbReference type="Proteomes" id="UP000230750">
    <property type="component" value="Unassembled WGS sequence"/>
</dbReference>
<name>A0A2G8L0N2_STIJA</name>
<dbReference type="PANTHER" id="PTHR12968">
    <property type="entry name" value="B9 DOMAIN-CONTAINING"/>
    <property type="match status" value="1"/>
</dbReference>
<organism evidence="7 8">
    <name type="scientific">Stichopus japonicus</name>
    <name type="common">Sea cucumber</name>
    <dbReference type="NCBI Taxonomy" id="307972"/>
    <lineage>
        <taxon>Eukaryota</taxon>
        <taxon>Metazoa</taxon>
        <taxon>Echinodermata</taxon>
        <taxon>Eleutherozoa</taxon>
        <taxon>Echinozoa</taxon>
        <taxon>Holothuroidea</taxon>
        <taxon>Aspidochirotacea</taxon>
        <taxon>Aspidochirotida</taxon>
        <taxon>Stichopodidae</taxon>
        <taxon>Apostichopus</taxon>
    </lineage>
</organism>
<dbReference type="InterPro" id="IPR010796">
    <property type="entry name" value="C2_B9-type_dom"/>
</dbReference>
<accession>A0A2G8L0N2</accession>
<dbReference type="Pfam" id="PF07162">
    <property type="entry name" value="B9-C2"/>
    <property type="match status" value="1"/>
</dbReference>
<evidence type="ECO:0000313" key="7">
    <source>
        <dbReference type="EMBL" id="PIK53819.1"/>
    </source>
</evidence>
<dbReference type="STRING" id="307972.A0A2G8L0N2"/>
<dbReference type="GO" id="GO:0060271">
    <property type="term" value="P:cilium assembly"/>
    <property type="evidence" value="ECO:0007669"/>
    <property type="project" value="TreeGrafter"/>
</dbReference>
<dbReference type="OrthoDB" id="10263520at2759"/>
<sequence length="574" mass="65493">MSEVKTADLGTGYYRSKDPIKNLKIKVNLKKVTGSSLVPTFYNQDDDGAGTSAMEMRPLGSRPSLKAPAPQEEKEEYTFTWQEKVFSRREVQIYSNPANCFGPQEERHHQDILALKEQGGRKTRRLFSYLDSDRFTSNDEQILATSSPNETASFLTQKMQNVRRRKLGGPGDRGYSDASRRRKTDVVIKEPTEEHVRSAHVLDTPEVTMYIMADLGSFDEEVTEEDEHILCTIKVPANMLRLLVLGEIVSVKNFEYDNLYVHYFVELPKVSIYMMFYILFKQSGLQTDPKRWRVTQTCKTKEINRENVAYLSHPFEVEMFYKPDEVEENEERLPQWPQVFVEVLSIDSWQRYRTEGYGYITIPSTPGTHHLDIQTWRPLGRSSYENLERFFIGGSPELEDPTYVSVPITHDGPVLSRFGFRTETTGMVSLKLHVMQQSRIFMEKSASRRTVGSLIDRLGGLTMQASVQNVLGGGNGLKERGLIEVNKQLYEIGSINFELPKTTQTCGNPSGKSVFGTVTGFMKQFHGLDGNGDLVQNYFRELVRGCKMPVKLYLPSSDGNEMNLGHQDIPWNCP</sequence>
<feature type="region of interest" description="Disordered" evidence="6">
    <location>
        <begin position="43"/>
        <end position="73"/>
    </location>
</feature>